<dbReference type="EMBL" id="HE978324">
    <property type="protein sequence ID" value="CCK72585.1"/>
    <property type="molecule type" value="Genomic_DNA"/>
</dbReference>
<keyword evidence="7" id="KW-0175">Coiled coil</keyword>
<dbReference type="RefSeq" id="XP_022466830.1">
    <property type="nucleotide sequence ID" value="XM_022610544.1"/>
</dbReference>
<dbReference type="InterPro" id="IPR005606">
    <property type="entry name" value="Sec20"/>
</dbReference>
<organism evidence="12 13">
    <name type="scientific">Huiozyma naganishii (strain ATCC MYA-139 / BCRC 22969 / CBS 8797 / KCTC 17520 / NBRC 10181 / NCYC 3082 / Yp74L-3)</name>
    <name type="common">Yeast</name>
    <name type="synonym">Kazachstania naganishii</name>
    <dbReference type="NCBI Taxonomy" id="1071383"/>
    <lineage>
        <taxon>Eukaryota</taxon>
        <taxon>Fungi</taxon>
        <taxon>Dikarya</taxon>
        <taxon>Ascomycota</taxon>
        <taxon>Saccharomycotina</taxon>
        <taxon>Saccharomycetes</taxon>
        <taxon>Saccharomycetales</taxon>
        <taxon>Saccharomycetaceae</taxon>
        <taxon>Huiozyma</taxon>
    </lineage>
</organism>
<evidence type="ECO:0000313" key="13">
    <source>
        <dbReference type="Proteomes" id="UP000006310"/>
    </source>
</evidence>
<keyword evidence="8 10" id="KW-0472">Membrane</keyword>
<evidence type="ECO:0000256" key="10">
    <source>
        <dbReference type="SAM" id="Phobius"/>
    </source>
</evidence>
<evidence type="ECO:0000256" key="2">
    <source>
        <dbReference type="ARBA" id="ARBA00022448"/>
    </source>
</evidence>
<proteinExistence type="inferred from homology"/>
<dbReference type="InterPro" id="IPR056173">
    <property type="entry name" value="Sec20_C"/>
</dbReference>
<name>J7RCJ2_HUIN7</name>
<dbReference type="HOGENOM" id="CLU_046734_0_0_1"/>
<dbReference type="OrthoDB" id="46868at2759"/>
<dbReference type="GO" id="GO:0031201">
    <property type="term" value="C:SNARE complex"/>
    <property type="evidence" value="ECO:0007669"/>
    <property type="project" value="EnsemblFungi"/>
</dbReference>
<dbReference type="STRING" id="1071383.J7RCJ2"/>
<feature type="transmembrane region" description="Helical" evidence="10">
    <location>
        <begin position="258"/>
        <end position="277"/>
    </location>
</feature>
<dbReference type="GO" id="GO:0006890">
    <property type="term" value="P:retrograde vesicle-mediated transport, Golgi to endoplasmic reticulum"/>
    <property type="evidence" value="ECO:0007669"/>
    <property type="project" value="EnsemblFungi"/>
</dbReference>
<gene>
    <name evidence="12" type="primary">KNAG0K02220</name>
    <name evidence="12" type="ordered locus">KNAG_0K02220</name>
</gene>
<feature type="transmembrane region" description="Helical" evidence="10">
    <location>
        <begin position="232"/>
        <end position="252"/>
    </location>
</feature>
<dbReference type="AlphaFoldDB" id="J7RCJ2"/>
<keyword evidence="13" id="KW-1185">Reference proteome</keyword>
<dbReference type="Pfam" id="PF03908">
    <property type="entry name" value="Sec20"/>
    <property type="match status" value="1"/>
</dbReference>
<keyword evidence="6 10" id="KW-1133">Transmembrane helix</keyword>
<dbReference type="PANTHER" id="PTHR12825">
    <property type="entry name" value="BNIP1-RELATED"/>
    <property type="match status" value="1"/>
</dbReference>
<comment type="subcellular location">
    <subcellularLocation>
        <location evidence="1">Endoplasmic reticulum membrane</location>
        <topology evidence="1">Single-pass type IV membrane protein</topology>
    </subcellularLocation>
</comment>
<reference evidence="12 13" key="1">
    <citation type="journal article" date="2011" name="Proc. Natl. Acad. Sci. U.S.A.">
        <title>Evolutionary erosion of yeast sex chromosomes by mating-type switching accidents.</title>
        <authorList>
            <person name="Gordon J.L."/>
            <person name="Armisen D."/>
            <person name="Proux-Wera E."/>
            <person name="Oheigeartaigh S.S."/>
            <person name="Byrne K.P."/>
            <person name="Wolfe K.H."/>
        </authorList>
    </citation>
    <scope>NUCLEOTIDE SEQUENCE [LARGE SCALE GENOMIC DNA]</scope>
    <source>
        <strain evidence="13">ATCC MYA-139 / BCRC 22969 / CBS 8797 / CCRC 22969 / KCTC 17520 / NBRC 10181 / NCYC 3082</strain>
    </source>
</reference>
<dbReference type="GO" id="GO:0005484">
    <property type="term" value="F:SNAP receptor activity"/>
    <property type="evidence" value="ECO:0007669"/>
    <property type="project" value="InterPro"/>
</dbReference>
<evidence type="ECO:0000259" key="11">
    <source>
        <dbReference type="Pfam" id="PF03908"/>
    </source>
</evidence>
<keyword evidence="3 10" id="KW-0812">Transmembrane</keyword>
<evidence type="ECO:0000256" key="3">
    <source>
        <dbReference type="ARBA" id="ARBA00022692"/>
    </source>
</evidence>
<comment type="similarity">
    <text evidence="9">Belongs to the SEC20 family.</text>
</comment>
<dbReference type="PANTHER" id="PTHR12825:SF0">
    <property type="entry name" value="VESICLE TRANSPORT PROTEIN SEC20"/>
    <property type="match status" value="1"/>
</dbReference>
<evidence type="ECO:0000256" key="6">
    <source>
        <dbReference type="ARBA" id="ARBA00022989"/>
    </source>
</evidence>
<reference evidence="13" key="2">
    <citation type="submission" date="2012-08" db="EMBL/GenBank/DDBJ databases">
        <title>Genome sequence of Kazachstania naganishii.</title>
        <authorList>
            <person name="Gordon J.L."/>
            <person name="Armisen D."/>
            <person name="Proux-Wera E."/>
            <person name="OhEigeartaigh S.S."/>
            <person name="Byrne K.P."/>
            <person name="Wolfe K.H."/>
        </authorList>
    </citation>
    <scope>NUCLEOTIDE SEQUENCE [LARGE SCALE GENOMIC DNA]</scope>
    <source>
        <strain evidence="13">ATCC MYA-139 / BCRC 22969 / CBS 8797 / CCRC 22969 / KCTC 17520 / NBRC 10181 / NCYC 3082</strain>
    </source>
</reference>
<dbReference type="eggNOG" id="ENOG502S7WD">
    <property type="taxonomic scope" value="Eukaryota"/>
</dbReference>
<evidence type="ECO:0000256" key="8">
    <source>
        <dbReference type="ARBA" id="ARBA00023136"/>
    </source>
</evidence>
<dbReference type="GO" id="GO:0005789">
    <property type="term" value="C:endoplasmic reticulum membrane"/>
    <property type="evidence" value="ECO:0007669"/>
    <property type="project" value="UniProtKB-SubCell"/>
</dbReference>
<dbReference type="Proteomes" id="UP000006310">
    <property type="component" value="Chromosome 11"/>
</dbReference>
<protein>
    <recommendedName>
        <fullName evidence="11">Sec20 C-terminal domain-containing protein</fullName>
    </recommendedName>
</protein>
<evidence type="ECO:0000256" key="4">
    <source>
        <dbReference type="ARBA" id="ARBA00022824"/>
    </source>
</evidence>
<keyword evidence="5" id="KW-0931">ER-Golgi transport</keyword>
<evidence type="ECO:0000256" key="1">
    <source>
        <dbReference type="ARBA" id="ARBA00004163"/>
    </source>
</evidence>
<evidence type="ECO:0000256" key="7">
    <source>
        <dbReference type="ARBA" id="ARBA00023054"/>
    </source>
</evidence>
<dbReference type="GeneID" id="34528352"/>
<feature type="domain" description="Sec20 C-terminal" evidence="11">
    <location>
        <begin position="160"/>
        <end position="251"/>
    </location>
</feature>
<evidence type="ECO:0000313" key="12">
    <source>
        <dbReference type="EMBL" id="CCK72585.1"/>
    </source>
</evidence>
<accession>J7RCJ2</accession>
<keyword evidence="2" id="KW-0813">Transport</keyword>
<dbReference type="KEGG" id="kng:KNAG_0K02220"/>
<evidence type="ECO:0000256" key="9">
    <source>
        <dbReference type="ARBA" id="ARBA00037934"/>
    </source>
</evidence>
<keyword evidence="4" id="KW-0256">Endoplasmic reticulum</keyword>
<sequence length="328" mass="36777">MEGILGRLGVLQSAMLVRLCELGGSPELHRDVLGFQTLVKCAVSAFNQCNRYCKLRWRVDARRVGAGDALELIEGSWRQFSAVEVAHYERLLELVNWCTQFQLALLERSEQQTVSMNNQVDQLRDECIREHSVAAAVPAETTTTKTTNLQQGSSRDQLLSKTKRLTSNLIKSNQMLQSGVLQSDLNLDELRGQTASLNKLEDKYGQFELVFHRTAKLVKTLESASNQERRNVYMALGFLCLAVSWVLWRRIFKMPTKLALWLMFKFFRGVLVSAGVVRRTMRQQPIAIAVSASASASGTTTSSASTITDSIENAVSEAVDRLFTHDEL</sequence>
<evidence type="ECO:0000256" key="5">
    <source>
        <dbReference type="ARBA" id="ARBA00022892"/>
    </source>
</evidence>